<proteinExistence type="predicted"/>
<dbReference type="RefSeq" id="WP_128232385.1">
    <property type="nucleotide sequence ID" value="NZ_SAUY01000011.1"/>
</dbReference>
<sequence>MADNWWEEAPEVGAINDDQWWTAAPEVEGAPITGLREQAMSGVNEGIAGLVGLPVDAVSGAINGVSGLVNGALGTEIPAIQNPVGGSQWLREGVLAPTISNVAPQTGVQRFGRRVGQELGATAIPALGMASRAGSLIEMGRSLVPQLSSAVGSGIGAQTAREIAPDSAAAEVAGQIIGGVGATMAARALRPNPNPAPPTVDDLNAQAGDLYRQGDARAAAGPQDLNGLKTRADSVLRNEQLITPTGRNLADGNVRKFLDVLDDYQGQQMPPKAMQKARQFLNDAAASTDATDRRIGSILKGEFDDWRNQLVPEYQQADALYGKVKRAQDVDFRLTKAENRAASTGTGGNTVNAMRQNLRQILDDPKKARGYSADELAAMRAIIRGDTTTNAMRLIGRLSPTSGALPLVGLGASSSAFGPLGAAPSALGYFARGGAEVRTQNQIKGLMDLILGGQTRAPKGYNAGEISGLLGAIARPAVTGD</sequence>
<evidence type="ECO:0000313" key="1">
    <source>
        <dbReference type="EMBL" id="RWR31503.1"/>
    </source>
</evidence>
<gene>
    <name evidence="1" type="ORF">D2T29_10750</name>
</gene>
<accession>A0A443KFG8</accession>
<reference evidence="1 2" key="1">
    <citation type="submission" date="2019-01" db="EMBL/GenBank/DDBJ databases">
        <title>Sinorhodobacter populi sp. nov. isolated from the symptomatic bark tissue of Populus euramericana canker.</title>
        <authorList>
            <person name="Xu G."/>
        </authorList>
    </citation>
    <scope>NUCLEOTIDE SEQUENCE [LARGE SCALE GENOMIC DNA]</scope>
    <source>
        <strain evidence="1 2">07D10-4-3</strain>
    </source>
</reference>
<organism evidence="1 2">
    <name type="scientific">Paenirhodobacter populi</name>
    <dbReference type="NCBI Taxonomy" id="2306993"/>
    <lineage>
        <taxon>Bacteria</taxon>
        <taxon>Pseudomonadati</taxon>
        <taxon>Pseudomonadota</taxon>
        <taxon>Alphaproteobacteria</taxon>
        <taxon>Rhodobacterales</taxon>
        <taxon>Rhodobacter group</taxon>
        <taxon>Paenirhodobacter</taxon>
    </lineage>
</organism>
<comment type="caution">
    <text evidence="1">The sequence shown here is derived from an EMBL/GenBank/DDBJ whole genome shotgun (WGS) entry which is preliminary data.</text>
</comment>
<name>A0A443KFG8_9RHOB</name>
<protein>
    <submittedName>
        <fullName evidence="1">Uncharacterized protein</fullName>
    </submittedName>
</protein>
<reference evidence="1 2" key="2">
    <citation type="submission" date="2019-01" db="EMBL/GenBank/DDBJ databases">
        <authorList>
            <person name="Li Y."/>
        </authorList>
    </citation>
    <scope>NUCLEOTIDE SEQUENCE [LARGE SCALE GENOMIC DNA]</scope>
    <source>
        <strain evidence="1 2">07D10-4-3</strain>
    </source>
</reference>
<dbReference type="AlphaFoldDB" id="A0A443KFG8"/>
<dbReference type="EMBL" id="SAUY01000011">
    <property type="protein sequence ID" value="RWR31503.1"/>
    <property type="molecule type" value="Genomic_DNA"/>
</dbReference>
<evidence type="ECO:0000313" key="2">
    <source>
        <dbReference type="Proteomes" id="UP000284451"/>
    </source>
</evidence>
<dbReference type="Proteomes" id="UP000284451">
    <property type="component" value="Unassembled WGS sequence"/>
</dbReference>